<dbReference type="InParanoid" id="F8Q5H7"/>
<name>F8Q5H7_SERL3</name>
<reference evidence="2" key="1">
    <citation type="journal article" date="2011" name="Science">
        <title>The plant cell wall-decomposing machinery underlies the functional diversity of forest fungi.</title>
        <authorList>
            <person name="Eastwood D.C."/>
            <person name="Floudas D."/>
            <person name="Binder M."/>
            <person name="Majcherczyk A."/>
            <person name="Schneider P."/>
            <person name="Aerts A."/>
            <person name="Asiegbu F.O."/>
            <person name="Baker S.E."/>
            <person name="Barry K."/>
            <person name="Bendiksby M."/>
            <person name="Blumentritt M."/>
            <person name="Coutinho P.M."/>
            <person name="Cullen D."/>
            <person name="de Vries R.P."/>
            <person name="Gathman A."/>
            <person name="Goodell B."/>
            <person name="Henrissat B."/>
            <person name="Ihrmark K."/>
            <person name="Kauserud H."/>
            <person name="Kohler A."/>
            <person name="LaButti K."/>
            <person name="Lapidus A."/>
            <person name="Lavin J.L."/>
            <person name="Lee Y.-H."/>
            <person name="Lindquist E."/>
            <person name="Lilly W."/>
            <person name="Lucas S."/>
            <person name="Morin E."/>
            <person name="Murat C."/>
            <person name="Oguiza J.A."/>
            <person name="Park J."/>
            <person name="Pisabarro A.G."/>
            <person name="Riley R."/>
            <person name="Rosling A."/>
            <person name="Salamov A."/>
            <person name="Schmidt O."/>
            <person name="Schmutz J."/>
            <person name="Skrede I."/>
            <person name="Stenlid J."/>
            <person name="Wiebenga A."/>
            <person name="Xie X."/>
            <person name="Kuees U."/>
            <person name="Hibbett D.S."/>
            <person name="Hoffmeister D."/>
            <person name="Hoegberg N."/>
            <person name="Martin F."/>
            <person name="Grigoriev I.V."/>
            <person name="Watkinson S.C."/>
        </authorList>
    </citation>
    <scope>NUCLEOTIDE SEQUENCE [LARGE SCALE GENOMIC DNA]</scope>
    <source>
        <strain evidence="2">strain S7.3</strain>
    </source>
</reference>
<evidence type="ECO:0000313" key="2">
    <source>
        <dbReference type="Proteomes" id="UP000008063"/>
    </source>
</evidence>
<feature type="non-terminal residue" evidence="1">
    <location>
        <position position="78"/>
    </location>
</feature>
<feature type="non-terminal residue" evidence="1">
    <location>
        <position position="1"/>
    </location>
</feature>
<accession>F8Q5H7</accession>
<organism evidence="2">
    <name type="scientific">Serpula lacrymans var. lacrymans (strain S7.3)</name>
    <name type="common">Dry rot fungus</name>
    <dbReference type="NCBI Taxonomy" id="936435"/>
    <lineage>
        <taxon>Eukaryota</taxon>
        <taxon>Fungi</taxon>
        <taxon>Dikarya</taxon>
        <taxon>Basidiomycota</taxon>
        <taxon>Agaricomycotina</taxon>
        <taxon>Agaricomycetes</taxon>
        <taxon>Agaricomycetidae</taxon>
        <taxon>Boletales</taxon>
        <taxon>Coniophorineae</taxon>
        <taxon>Serpulaceae</taxon>
        <taxon>Serpula</taxon>
    </lineage>
</organism>
<sequence length="78" mass="8908">RPSRFDAARWDGIVLPPSYSIILSHLAAPVLHKCPFRHLVTAVRKARICAGFDRRTWRRDSKEKQVLTNRPNSSLCPA</sequence>
<evidence type="ECO:0000313" key="1">
    <source>
        <dbReference type="EMBL" id="EGN96448.1"/>
    </source>
</evidence>
<dbReference type="EMBL" id="GL945484">
    <property type="protein sequence ID" value="EGN96448.1"/>
    <property type="molecule type" value="Genomic_DNA"/>
</dbReference>
<dbReference type="AlphaFoldDB" id="F8Q5H7"/>
<protein>
    <submittedName>
        <fullName evidence="1">Uncharacterized protein</fullName>
    </submittedName>
</protein>
<proteinExistence type="predicted"/>
<keyword evidence="2" id="KW-1185">Reference proteome</keyword>
<dbReference type="Proteomes" id="UP000008063">
    <property type="component" value="Unassembled WGS sequence"/>
</dbReference>
<gene>
    <name evidence="1" type="ORF">SERLA73DRAFT_186185</name>
</gene>
<dbReference type="HOGENOM" id="CLU_2628727_0_0_1"/>